<comment type="caution">
    <text evidence="2">The sequence shown here is derived from an EMBL/GenBank/DDBJ whole genome shotgun (WGS) entry which is preliminary data.</text>
</comment>
<dbReference type="PANTHER" id="PTHR39639:SF1">
    <property type="entry name" value="DUF262 DOMAIN-CONTAINING PROTEIN"/>
    <property type="match status" value="1"/>
</dbReference>
<dbReference type="PANTHER" id="PTHR39639">
    <property type="entry name" value="CHROMOSOME 16, WHOLE GENOME SHOTGUN SEQUENCE"/>
    <property type="match status" value="1"/>
</dbReference>
<reference evidence="2" key="1">
    <citation type="submission" date="2021-03" db="EMBL/GenBank/DDBJ databases">
        <title>Taxonomic study of Clostridium polyendosporum from meadow-gley soil under rice.</title>
        <authorList>
            <person name="Kobayashi H."/>
            <person name="Tanizawa Y."/>
            <person name="Yagura M."/>
        </authorList>
    </citation>
    <scope>NUCLEOTIDE SEQUENCE</scope>
    <source>
        <strain evidence="2">JCM 30710</strain>
    </source>
</reference>
<feature type="domain" description="GmrSD restriction endonucleases N-terminal" evidence="1">
    <location>
        <begin position="81"/>
        <end position="236"/>
    </location>
</feature>
<sequence>MELYLKILNNNILDAYTENYKNQCIQFKIKDMDDFFQQTSKYNEVDEEIEEKVRELIETSDTESLDAFNIKHWVSNRSFGELIDMYENEEIIKPDMQREFVWDALKCSRLIESIVLGLPIPPLFLLEVDKNRYELIDGYQRLTTVVNYVKGNPWHGKSTSKRTVKSKLSSKVSKELQGKSFEQLEDAYKRIIKRSTIPLIEFKQLEPNNLSSKYLIFERINTGSEKLNSMQIRKSLAHGDFIKELYRYANSNSLFTELFSSSSIKKDQHVEAFLRIMAMSDIYYKRYTPETSGINNILNEYCERKRNDIISKDYIAEFEKAMKFLHKVFSSNDMFKRVEVINDQYVFSGNLNVSIMESFMGTILNTASESIVEVDSIRGRYCEIMYKTLEKSQKKEEDNPFTTSTGSLESIENRFKICKKILVK</sequence>
<organism evidence="2 3">
    <name type="scientific">Clostridium polyendosporum</name>
    <dbReference type="NCBI Taxonomy" id="69208"/>
    <lineage>
        <taxon>Bacteria</taxon>
        <taxon>Bacillati</taxon>
        <taxon>Bacillota</taxon>
        <taxon>Clostridia</taxon>
        <taxon>Eubacteriales</taxon>
        <taxon>Clostridiaceae</taxon>
        <taxon>Clostridium</taxon>
    </lineage>
</organism>
<dbReference type="Proteomes" id="UP000679179">
    <property type="component" value="Unassembled WGS sequence"/>
</dbReference>
<evidence type="ECO:0000313" key="3">
    <source>
        <dbReference type="Proteomes" id="UP000679179"/>
    </source>
</evidence>
<protein>
    <recommendedName>
        <fullName evidence="1">GmrSD restriction endonucleases N-terminal domain-containing protein</fullName>
    </recommendedName>
</protein>
<dbReference type="Pfam" id="PF03235">
    <property type="entry name" value="GmrSD_N"/>
    <property type="match status" value="1"/>
</dbReference>
<evidence type="ECO:0000259" key="1">
    <source>
        <dbReference type="Pfam" id="PF03235"/>
    </source>
</evidence>
<keyword evidence="3" id="KW-1185">Reference proteome</keyword>
<name>A0A919RZM8_9CLOT</name>
<dbReference type="AlphaFoldDB" id="A0A919RZM8"/>
<gene>
    <name evidence="2" type="ORF">CPJCM30710_11010</name>
</gene>
<accession>A0A919RZM8</accession>
<evidence type="ECO:0000313" key="2">
    <source>
        <dbReference type="EMBL" id="GIM28435.1"/>
    </source>
</evidence>
<dbReference type="RefSeq" id="WP_212903162.1">
    <property type="nucleotide sequence ID" value="NZ_BOPZ01000006.1"/>
</dbReference>
<proteinExistence type="predicted"/>
<dbReference type="InterPro" id="IPR004919">
    <property type="entry name" value="GmrSD_N"/>
</dbReference>
<dbReference type="EMBL" id="BOPZ01000006">
    <property type="protein sequence ID" value="GIM28435.1"/>
    <property type="molecule type" value="Genomic_DNA"/>
</dbReference>